<accession>A0ABZ0Q639</accession>
<name>A0ABZ0Q639_9LACO</name>
<sequence length="888" mass="102162">MMKILKINVYGFGKWQDQKFDLAQNLTFFSGPNEAGKSTLRQFILSVLFGFRTKRGADRYLRYEPKDGSKYGGELLVEHNGAHYLLTRVKGKSGGKLTITNVETQEILSNDILATLLGSVDETLFNEMFSFSQTELAEIRQLERDEFRKRVLKIGAVGSDQWISLQSNFEKNADKIYAPKGRVRPLNKLIKEHQKLSQTVQEAGQELGVYKQETNTANQTQEKLTQVKSRIKHSQDKLERIKRDLNGWAIYQQLRDLTQLSATESSILPKDKIQELEKLNQSLKETKQTIEEQNEKISQFTEKLQSNPRVAFFDEHEENLKSINEELPNIQNLLNKVKQTKQQIVEMEQEQAQIRAQLNTVESIPDPFTEEEMDQVRTNLAQKSSFEKQKQSIQDQIVDIQSQLLKETNSRQPVRQATQNQGTKSGLVILGVVLILVPWLFNLGMGLKIGLLVLGLVSIGARFIGRRKPINQTDTNSESEDLQTRLTDLNGQLEEISQQQQMVTQRLIEIGSKKGLANSDPQTWPTLQNSLSRFELLTQKQKVSEQQVGQTQKEIDDFLKKGKVLSDWVVLTGEASEQIENLVNYFQKMNQAQQDMLKTRQDLIYYQNRLEKVVKQREKIENEINLNLQSLGLSNWENFQIAKEKQNEQEINHEKITKLKQQVNATTLAELAKFKNQAEIQAELDAQAENLQQLRKEQENLIEQKTVLNTKLQQLADDDTYSDLQQQLANQEAEITAETRNWLTNKLAAQWIDETLSVASQGRLPKIITFAEQYFSLLTNKRYNKIRFNEETIVVFDAQNQSFDVGELSQGTAEQLYVAIRLAFVEVMTDLVDLPIIIDDGFVNFDATRKQNVFELLDKISQKHQVIYFTTETKMTATTQNSKMIRLE</sequence>
<keyword evidence="1" id="KW-0175">Coiled coil</keyword>
<dbReference type="SUPFAM" id="SSF52540">
    <property type="entry name" value="P-loop containing nucleoside triphosphate hydrolases"/>
    <property type="match status" value="2"/>
</dbReference>
<keyword evidence="5" id="KW-1185">Reference proteome</keyword>
<feature type="transmembrane region" description="Helical" evidence="2">
    <location>
        <begin position="425"/>
        <end position="441"/>
    </location>
</feature>
<organism evidence="4 5">
    <name type="scientific">Pediococcus inopinatus</name>
    <dbReference type="NCBI Taxonomy" id="114090"/>
    <lineage>
        <taxon>Bacteria</taxon>
        <taxon>Bacillati</taxon>
        <taxon>Bacillota</taxon>
        <taxon>Bacilli</taxon>
        <taxon>Lactobacillales</taxon>
        <taxon>Lactobacillaceae</taxon>
        <taxon>Pediococcus</taxon>
    </lineage>
</organism>
<evidence type="ECO:0000259" key="3">
    <source>
        <dbReference type="Pfam" id="PF13514"/>
    </source>
</evidence>
<protein>
    <submittedName>
        <fullName evidence="4">AAA family ATPase</fullName>
    </submittedName>
</protein>
<dbReference type="EMBL" id="CP104778">
    <property type="protein sequence ID" value="WPC22446.1"/>
    <property type="molecule type" value="Genomic_DNA"/>
</dbReference>
<gene>
    <name evidence="4" type="ORF">N6G96_04460</name>
</gene>
<keyword evidence="2" id="KW-1133">Transmembrane helix</keyword>
<evidence type="ECO:0000256" key="2">
    <source>
        <dbReference type="SAM" id="Phobius"/>
    </source>
</evidence>
<proteinExistence type="predicted"/>
<keyword evidence="2" id="KW-0812">Transmembrane</keyword>
<feature type="coiled-coil region" evidence="1">
    <location>
        <begin position="273"/>
        <end position="403"/>
    </location>
</feature>
<dbReference type="RefSeq" id="WP_197460017.1">
    <property type="nucleotide sequence ID" value="NZ_BBIM01000024.1"/>
</dbReference>
<evidence type="ECO:0000313" key="4">
    <source>
        <dbReference type="EMBL" id="WPC22446.1"/>
    </source>
</evidence>
<dbReference type="Gene3D" id="3.40.50.300">
    <property type="entry name" value="P-loop containing nucleotide triphosphate hydrolases"/>
    <property type="match status" value="2"/>
</dbReference>
<reference evidence="5" key="1">
    <citation type="submission" date="2024-06" db="EMBL/GenBank/DDBJ databases">
        <authorList>
            <person name="Chang H.C."/>
            <person name="Mun S.Y."/>
        </authorList>
    </citation>
    <scope>NUCLEOTIDE SEQUENCE [LARGE SCALE GENOMIC DNA]</scope>
    <source>
        <strain evidence="5">KT1</strain>
    </source>
</reference>
<feature type="domain" description="YhaN AAA" evidence="3">
    <location>
        <begin position="2"/>
        <end position="203"/>
    </location>
</feature>
<dbReference type="Proteomes" id="UP001302696">
    <property type="component" value="Chromosome"/>
</dbReference>
<evidence type="ECO:0000313" key="5">
    <source>
        <dbReference type="Proteomes" id="UP001302696"/>
    </source>
</evidence>
<keyword evidence="2" id="KW-0472">Membrane</keyword>
<feature type="coiled-coil region" evidence="1">
    <location>
        <begin position="186"/>
        <end position="244"/>
    </location>
</feature>
<dbReference type="PANTHER" id="PTHR41259">
    <property type="entry name" value="DOUBLE-STRAND BREAK REPAIR RAD50 ATPASE, PUTATIVE-RELATED"/>
    <property type="match status" value="1"/>
</dbReference>
<dbReference type="InterPro" id="IPR038734">
    <property type="entry name" value="YhaN_AAA"/>
</dbReference>
<feature type="coiled-coil region" evidence="1">
    <location>
        <begin position="677"/>
        <end position="741"/>
    </location>
</feature>
<dbReference type="PANTHER" id="PTHR41259:SF1">
    <property type="entry name" value="DOUBLE-STRAND BREAK REPAIR RAD50 ATPASE, PUTATIVE-RELATED"/>
    <property type="match status" value="1"/>
</dbReference>
<dbReference type="InterPro" id="IPR027417">
    <property type="entry name" value="P-loop_NTPase"/>
</dbReference>
<evidence type="ECO:0000256" key="1">
    <source>
        <dbReference type="SAM" id="Coils"/>
    </source>
</evidence>
<dbReference type="Pfam" id="PF13514">
    <property type="entry name" value="AAA_27"/>
    <property type="match status" value="1"/>
</dbReference>